<reference evidence="1" key="1">
    <citation type="submission" date="2022-08" db="EMBL/GenBank/DDBJ databases">
        <authorList>
            <consortium name="DOE Joint Genome Institute"/>
            <person name="Min B."/>
            <person name="Sierra-Patev S."/>
            <person name="Naranjo-Ortiz M."/>
            <person name="Looney B."/>
            <person name="Konkel Z."/>
            <person name="Slot J.C."/>
            <person name="Sakamoto Y."/>
            <person name="Steenwyk J.L."/>
            <person name="Rokas A."/>
            <person name="Carro J."/>
            <person name="Camarero S."/>
            <person name="Ferreira P."/>
            <person name="Molpeceres G."/>
            <person name="Ruiz-duenas F.J."/>
            <person name="Serrano A."/>
            <person name="Henrissat B."/>
            <person name="Drula E."/>
            <person name="Hughes K.W."/>
            <person name="Mata J.L."/>
            <person name="Ishikawa N.K."/>
            <person name="Vargas-Isla R."/>
            <person name="Ushijima S."/>
            <person name="Smith C.A."/>
            <person name="Ahrendt S."/>
            <person name="Andreopoulos W."/>
            <person name="He G."/>
            <person name="LaButti K."/>
            <person name="Lipzen A."/>
            <person name="Ng V."/>
            <person name="Riley R."/>
            <person name="Sandor L."/>
            <person name="Barry K."/>
            <person name="Martinez A.T."/>
            <person name="Xiao Y."/>
            <person name="Gibbons J.G."/>
            <person name="Terashima K."/>
            <person name="Hibbett D.S."/>
            <person name="Grigoriev I.V."/>
        </authorList>
    </citation>
    <scope>NUCLEOTIDE SEQUENCE</scope>
    <source>
        <strain evidence="1">ET3784</strain>
    </source>
</reference>
<keyword evidence="2" id="KW-1185">Reference proteome</keyword>
<comment type="caution">
    <text evidence="1">The sequence shown here is derived from an EMBL/GenBank/DDBJ whole genome shotgun (WGS) entry which is preliminary data.</text>
</comment>
<organism evidence="1 2">
    <name type="scientific">Lentinula guzmanii</name>
    <dbReference type="NCBI Taxonomy" id="2804957"/>
    <lineage>
        <taxon>Eukaryota</taxon>
        <taxon>Fungi</taxon>
        <taxon>Dikarya</taxon>
        <taxon>Basidiomycota</taxon>
        <taxon>Agaricomycotina</taxon>
        <taxon>Agaricomycetes</taxon>
        <taxon>Agaricomycetidae</taxon>
        <taxon>Agaricales</taxon>
        <taxon>Marasmiineae</taxon>
        <taxon>Omphalotaceae</taxon>
        <taxon>Lentinula</taxon>
    </lineage>
</organism>
<accession>A0AA38JAH2</accession>
<proteinExistence type="predicted"/>
<name>A0AA38JAH2_9AGAR</name>
<dbReference type="Proteomes" id="UP001176059">
    <property type="component" value="Unassembled WGS sequence"/>
</dbReference>
<gene>
    <name evidence="1" type="ORF">DFJ43DRAFT_1155653</name>
</gene>
<evidence type="ECO:0000313" key="2">
    <source>
        <dbReference type="Proteomes" id="UP001176059"/>
    </source>
</evidence>
<sequence length="466" mass="52652">MYIFPPRLKSIIRSGPPRIFDADRYQLFLTRTQLLLGCSGVEGFRAAVEPEWPALWNWLRAGLEILHVYELNHDDLLPVALRNAVISFVVPILSVLSEIVTGFNSDHTATILETHELKELLALCIVVAFTEPDNLTPDDEKYQHYVLFIVQGFIGMNKCSLTEFVKALELASRSVVGTSLTDTWKNCLELQFIHPTYTSISGHRLYLFLLVITLPGNEIRSRLDVAQSAWPYVYRVWRTLTSSKVSILGSVAYSSSLLRFLCIGRILQCHCMWMSGGSLWVATALENRCFPMVYRTCHFLRDWSSTYPNLHMNIMTLLRSLVSRVLQFWIFHEVSHRAQRSLTKAPSRGLFLGNTLTEVSLQAAWGRAVDIFCAPAMIAFQKSMWALACANACSQTPRLDLQPAAVPAVESLHTVLKRAKLPIIEMVIGQNAENLRGSEMSILSTAMPFQNKATAVVITDLYSHRW</sequence>
<dbReference type="EMBL" id="JANVFO010000031">
    <property type="protein sequence ID" value="KAJ3731409.1"/>
    <property type="molecule type" value="Genomic_DNA"/>
</dbReference>
<reference evidence="1" key="2">
    <citation type="journal article" date="2023" name="Proc. Natl. Acad. Sci. U.S.A.">
        <title>A global phylogenomic analysis of the shiitake genus Lentinula.</title>
        <authorList>
            <person name="Sierra-Patev S."/>
            <person name="Min B."/>
            <person name="Naranjo-Ortiz M."/>
            <person name="Looney B."/>
            <person name="Konkel Z."/>
            <person name="Slot J.C."/>
            <person name="Sakamoto Y."/>
            <person name="Steenwyk J.L."/>
            <person name="Rokas A."/>
            <person name="Carro J."/>
            <person name="Camarero S."/>
            <person name="Ferreira P."/>
            <person name="Molpeceres G."/>
            <person name="Ruiz-Duenas F.J."/>
            <person name="Serrano A."/>
            <person name="Henrissat B."/>
            <person name="Drula E."/>
            <person name="Hughes K.W."/>
            <person name="Mata J.L."/>
            <person name="Ishikawa N.K."/>
            <person name="Vargas-Isla R."/>
            <person name="Ushijima S."/>
            <person name="Smith C.A."/>
            <person name="Donoghue J."/>
            <person name="Ahrendt S."/>
            <person name="Andreopoulos W."/>
            <person name="He G."/>
            <person name="LaButti K."/>
            <person name="Lipzen A."/>
            <person name="Ng V."/>
            <person name="Riley R."/>
            <person name="Sandor L."/>
            <person name="Barry K."/>
            <person name="Martinez A.T."/>
            <person name="Xiao Y."/>
            <person name="Gibbons J.G."/>
            <person name="Terashima K."/>
            <person name="Grigoriev I.V."/>
            <person name="Hibbett D."/>
        </authorList>
    </citation>
    <scope>NUCLEOTIDE SEQUENCE</scope>
    <source>
        <strain evidence="1">ET3784</strain>
    </source>
</reference>
<protein>
    <submittedName>
        <fullName evidence="1">Uncharacterized protein</fullName>
    </submittedName>
</protein>
<dbReference type="AlphaFoldDB" id="A0AA38JAH2"/>
<evidence type="ECO:0000313" key="1">
    <source>
        <dbReference type="EMBL" id="KAJ3731409.1"/>
    </source>
</evidence>